<dbReference type="PROSITE" id="PS51257">
    <property type="entry name" value="PROKAR_LIPOPROTEIN"/>
    <property type="match status" value="1"/>
</dbReference>
<dbReference type="Proteomes" id="UP000681526">
    <property type="component" value="Unassembled WGS sequence"/>
</dbReference>
<keyword evidence="3" id="KW-1185">Reference proteome</keyword>
<evidence type="ECO:0000313" key="3">
    <source>
        <dbReference type="Proteomes" id="UP000681526"/>
    </source>
</evidence>
<feature type="signal peptide" evidence="1">
    <location>
        <begin position="1"/>
        <end position="18"/>
    </location>
</feature>
<name>A0ABN7S713_THEXY</name>
<comment type="caution">
    <text evidence="2">The sequence shown here is derived from an EMBL/GenBank/DDBJ whole genome shotgun (WGS) entry which is preliminary data.</text>
</comment>
<dbReference type="Gene3D" id="3.40.190.10">
    <property type="entry name" value="Periplasmic binding protein-like II"/>
    <property type="match status" value="2"/>
</dbReference>
<evidence type="ECO:0000313" key="2">
    <source>
        <dbReference type="EMBL" id="CAG5091206.1"/>
    </source>
</evidence>
<organism evidence="2 3">
    <name type="scientific">Thermobacillus xylanilyticus</name>
    <dbReference type="NCBI Taxonomy" id="76633"/>
    <lineage>
        <taxon>Bacteria</taxon>
        <taxon>Bacillati</taxon>
        <taxon>Bacillota</taxon>
        <taxon>Bacilli</taxon>
        <taxon>Bacillales</taxon>
        <taxon>Paenibacillaceae</taxon>
        <taxon>Thermobacillus</taxon>
    </lineage>
</organism>
<dbReference type="EMBL" id="CAJRAY010000080">
    <property type="protein sequence ID" value="CAG5091206.1"/>
    <property type="molecule type" value="Genomic_DNA"/>
</dbReference>
<dbReference type="InterPro" id="IPR050490">
    <property type="entry name" value="Bact_solute-bd_prot1"/>
</dbReference>
<sequence>MKKLKALSLLLALTLAAAGCGSSNQAEKDPAGSGGTKTIKFMHLWPEGTNAPQNKILNEIIADFERENPGIKIEQEILANEQYKDKIKVLSASNQLPDVGMAWPGGWLQPYVEGNKIASFDDVIDRDYRNKFVDGTIEAFEVDGKTYGLPTDLNIAIVYYNKRIFEQNGLNVPTTYDEFLHVISTLTNNGITPIALGNQERWTGSLWYMYLADRISGNETIVNAVNRKQSFEDPTLIRAAEEIQRLVDLGAFQKGYNGATSSEAESLFTSGQAAMYLTGTWVLPSFTQGENFTQEFKDSVDYFKFPTVEGGKGDINSFVGGNGGLFVSEHSTVKEEAKRFVKYFTEKFGERALGEAGIIPSYKLNADDYDLPELYLKVLKDLNDASSITLFADNIMTPGPAQVHLDMIQSLFGKEATPEEFVKAHEEALAKEAGE</sequence>
<dbReference type="Pfam" id="PF01547">
    <property type="entry name" value="SBP_bac_1"/>
    <property type="match status" value="1"/>
</dbReference>
<proteinExistence type="predicted"/>
<dbReference type="InterPro" id="IPR006059">
    <property type="entry name" value="SBP"/>
</dbReference>
<gene>
    <name evidence="2" type="primary">txxe 3041-xynE</name>
    <name evidence="2" type="ORF">TXXE_15230</name>
</gene>
<dbReference type="PANTHER" id="PTHR43649:SF14">
    <property type="entry name" value="BLR3389 PROTEIN"/>
    <property type="match status" value="1"/>
</dbReference>
<accession>A0ABN7S713</accession>
<protein>
    <submittedName>
        <fullName evidence="2">Xylotriose lipo-binding protein</fullName>
    </submittedName>
</protein>
<feature type="chain" id="PRO_5045115853" evidence="1">
    <location>
        <begin position="19"/>
        <end position="435"/>
    </location>
</feature>
<dbReference type="RefSeq" id="WP_213485468.1">
    <property type="nucleotide sequence ID" value="NZ_CAJRAY010000080.1"/>
</dbReference>
<reference evidence="2 3" key="1">
    <citation type="submission" date="2021-04" db="EMBL/GenBank/DDBJ databases">
        <authorList>
            <person name="Rakotoarivonina H."/>
        </authorList>
    </citation>
    <scope>NUCLEOTIDE SEQUENCE [LARGE SCALE GENOMIC DNA]</scope>
    <source>
        <strain evidence="2 3">XE</strain>
    </source>
</reference>
<evidence type="ECO:0000256" key="1">
    <source>
        <dbReference type="SAM" id="SignalP"/>
    </source>
</evidence>
<dbReference type="PANTHER" id="PTHR43649">
    <property type="entry name" value="ARABINOSE-BINDING PROTEIN-RELATED"/>
    <property type="match status" value="1"/>
</dbReference>
<keyword evidence="1" id="KW-0732">Signal</keyword>
<dbReference type="SUPFAM" id="SSF53850">
    <property type="entry name" value="Periplasmic binding protein-like II"/>
    <property type="match status" value="1"/>
</dbReference>